<dbReference type="GO" id="GO:0015031">
    <property type="term" value="P:protein transport"/>
    <property type="evidence" value="ECO:0007669"/>
    <property type="project" value="UniProtKB-KW"/>
</dbReference>
<dbReference type="PANTHER" id="PTHR13673">
    <property type="entry name" value="ESOPHAGEAL CANCER ASSOCIATED PROTEIN"/>
    <property type="match status" value="1"/>
</dbReference>
<sequence>MQTKNANGQKHTSLYIVTVPLFPERRPPPLRLRERRLGAAMPLGFRERDYRRDEALAAAALHPRTPAPDHPLASLLPRPSCSSSSLRCSSAEEEIGGSSREANSNDGGKVDIDDPLGLHTSNEIHHGNAQHMFNCSPERQSDEAIQLSDKEWTLFKNALMQKFTCSSTVHVPVASDIISQTSKEYERSPTAMHLEELDDPEKAVEDKNKFVTRQEYISRLKELKIEIERAWRNEDRITSLKLSIKVTRLLMDTSVFQFYPMLFILVTDVMDMLGDLMTLCPEMSALRLKRHVTTGFARLVPFVNFFHAYIWNLPFCVVGVSCKMNPHIILDD</sequence>
<comment type="caution">
    <text evidence="7">The sequence shown here is derived from an EMBL/GenBank/DDBJ whole genome shotgun (WGS) entry which is preliminary data.</text>
</comment>
<evidence type="ECO:0000256" key="1">
    <source>
        <dbReference type="ARBA" id="ARBA00004177"/>
    </source>
</evidence>
<gene>
    <name evidence="7" type="ORF">Taro_004420</name>
</gene>
<keyword evidence="4" id="KW-0967">Endosome</keyword>
<dbReference type="GO" id="GO:0005768">
    <property type="term" value="C:endosome"/>
    <property type="evidence" value="ECO:0007669"/>
    <property type="project" value="UniProtKB-SubCell"/>
</dbReference>
<evidence type="ECO:0000256" key="5">
    <source>
        <dbReference type="ARBA" id="ARBA00022927"/>
    </source>
</evidence>
<name>A0A843TK06_COLES</name>
<evidence type="ECO:0000256" key="2">
    <source>
        <dbReference type="ARBA" id="ARBA00010704"/>
    </source>
</evidence>
<evidence type="ECO:0000313" key="7">
    <source>
        <dbReference type="EMBL" id="MQL72088.1"/>
    </source>
</evidence>
<dbReference type="EMBL" id="NMUH01000119">
    <property type="protein sequence ID" value="MQL72088.1"/>
    <property type="molecule type" value="Genomic_DNA"/>
</dbReference>
<evidence type="ECO:0000256" key="6">
    <source>
        <dbReference type="SAM" id="MobiDB-lite"/>
    </source>
</evidence>
<dbReference type="GO" id="GO:0032456">
    <property type="term" value="P:endocytic recycling"/>
    <property type="evidence" value="ECO:0007669"/>
    <property type="project" value="InterPro"/>
</dbReference>
<evidence type="ECO:0000256" key="3">
    <source>
        <dbReference type="ARBA" id="ARBA00022448"/>
    </source>
</evidence>
<dbReference type="OrthoDB" id="1734063at2759"/>
<dbReference type="PANTHER" id="PTHR13673:SF0">
    <property type="entry name" value="VPS35 ENDOSOMAL PROTEIN-SORTING FACTOR-LIKE"/>
    <property type="match status" value="1"/>
</dbReference>
<comment type="subcellular location">
    <subcellularLocation>
        <location evidence="1">Endosome</location>
    </subcellularLocation>
</comment>
<evidence type="ECO:0000256" key="4">
    <source>
        <dbReference type="ARBA" id="ARBA00022753"/>
    </source>
</evidence>
<protein>
    <submittedName>
        <fullName evidence="7">Uncharacterized protein</fullName>
    </submittedName>
</protein>
<keyword evidence="5" id="KW-0653">Protein transport</keyword>
<organism evidence="7 8">
    <name type="scientific">Colocasia esculenta</name>
    <name type="common">Wild taro</name>
    <name type="synonym">Arum esculentum</name>
    <dbReference type="NCBI Taxonomy" id="4460"/>
    <lineage>
        <taxon>Eukaryota</taxon>
        <taxon>Viridiplantae</taxon>
        <taxon>Streptophyta</taxon>
        <taxon>Embryophyta</taxon>
        <taxon>Tracheophyta</taxon>
        <taxon>Spermatophyta</taxon>
        <taxon>Magnoliopsida</taxon>
        <taxon>Liliopsida</taxon>
        <taxon>Araceae</taxon>
        <taxon>Aroideae</taxon>
        <taxon>Colocasieae</taxon>
        <taxon>Colocasia</taxon>
    </lineage>
</organism>
<reference evidence="7" key="1">
    <citation type="submission" date="2017-07" db="EMBL/GenBank/DDBJ databases">
        <title>Taro Niue Genome Assembly and Annotation.</title>
        <authorList>
            <person name="Atibalentja N."/>
            <person name="Keating K."/>
            <person name="Fields C.J."/>
        </authorList>
    </citation>
    <scope>NUCLEOTIDE SEQUENCE</scope>
    <source>
        <strain evidence="7">Niue_2</strain>
        <tissue evidence="7">Leaf</tissue>
    </source>
</reference>
<feature type="region of interest" description="Disordered" evidence="6">
    <location>
        <begin position="61"/>
        <end position="114"/>
    </location>
</feature>
<dbReference type="AlphaFoldDB" id="A0A843TK06"/>
<accession>A0A843TK06</accession>
<feature type="compositionally biased region" description="Low complexity" evidence="6">
    <location>
        <begin position="72"/>
        <end position="89"/>
    </location>
</feature>
<dbReference type="Proteomes" id="UP000652761">
    <property type="component" value="Unassembled WGS sequence"/>
</dbReference>
<evidence type="ECO:0000313" key="8">
    <source>
        <dbReference type="Proteomes" id="UP000652761"/>
    </source>
</evidence>
<comment type="similarity">
    <text evidence="2">Belongs to the VPS35L family.</text>
</comment>
<keyword evidence="8" id="KW-1185">Reference proteome</keyword>
<proteinExistence type="inferred from homology"/>
<dbReference type="InterPro" id="IPR029705">
    <property type="entry name" value="VPS35L"/>
</dbReference>
<keyword evidence="3" id="KW-0813">Transport</keyword>